<evidence type="ECO:0000313" key="5">
    <source>
        <dbReference type="EMBL" id="KAG0489101.1"/>
    </source>
</evidence>
<dbReference type="EMBL" id="JADCNL010000003">
    <property type="protein sequence ID" value="KAG0489101.1"/>
    <property type="molecule type" value="Genomic_DNA"/>
</dbReference>
<feature type="transmembrane region" description="Helical" evidence="3">
    <location>
        <begin position="23"/>
        <end position="44"/>
    </location>
</feature>
<keyword evidence="6" id="KW-1185">Reference proteome</keyword>
<keyword evidence="2" id="KW-0325">Glycoprotein</keyword>
<evidence type="ECO:0000259" key="4">
    <source>
        <dbReference type="PROSITE" id="PS51485"/>
    </source>
</evidence>
<evidence type="ECO:0000256" key="3">
    <source>
        <dbReference type="SAM" id="Phobius"/>
    </source>
</evidence>
<organism evidence="5 6">
    <name type="scientific">Vanilla planifolia</name>
    <name type="common">Vanilla</name>
    <dbReference type="NCBI Taxonomy" id="51239"/>
    <lineage>
        <taxon>Eukaryota</taxon>
        <taxon>Viridiplantae</taxon>
        <taxon>Streptophyta</taxon>
        <taxon>Embryophyta</taxon>
        <taxon>Tracheophyta</taxon>
        <taxon>Spermatophyta</taxon>
        <taxon>Magnoliopsida</taxon>
        <taxon>Liliopsida</taxon>
        <taxon>Asparagales</taxon>
        <taxon>Orchidaceae</taxon>
        <taxon>Vanilloideae</taxon>
        <taxon>Vanilleae</taxon>
        <taxon>Vanilla</taxon>
    </lineage>
</organism>
<dbReference type="GO" id="GO:0005886">
    <property type="term" value="C:plasma membrane"/>
    <property type="evidence" value="ECO:0007669"/>
    <property type="project" value="TreeGrafter"/>
</dbReference>
<dbReference type="Pfam" id="PF02298">
    <property type="entry name" value="Cu_bind_like"/>
    <property type="match status" value="1"/>
</dbReference>
<dbReference type="AlphaFoldDB" id="A0A835VAI1"/>
<sequence length="207" mass="21284">MAVVSSYNSSFVGYLAALGRGNASLWLLVTSLIFAAVAGLSSAAKVYNVGDQAGWIITGNYSTWASSKKFQIGDTIVFVYNKAFHDVLEVNKADYHSCNSASPIATHATGNDSIAITRYGHRFFICGFPGHCAAGQKVDIRVAKNPMAAAPSGELVPSAGVPASARSASPVLGPAQQKGGSAEIDVMGLREVVAAAAVAACAVFLVG</sequence>
<gene>
    <name evidence="5" type="ORF">HPP92_007912</name>
</gene>
<dbReference type="PROSITE" id="PS51485">
    <property type="entry name" value="PHYTOCYANIN"/>
    <property type="match status" value="1"/>
</dbReference>
<dbReference type="PANTHER" id="PTHR33021">
    <property type="entry name" value="BLUE COPPER PROTEIN"/>
    <property type="match status" value="1"/>
</dbReference>
<keyword evidence="3" id="KW-0812">Transmembrane</keyword>
<keyword evidence="3" id="KW-1133">Transmembrane helix</keyword>
<evidence type="ECO:0000313" key="6">
    <source>
        <dbReference type="Proteomes" id="UP000636800"/>
    </source>
</evidence>
<evidence type="ECO:0000256" key="2">
    <source>
        <dbReference type="ARBA" id="ARBA00023180"/>
    </source>
</evidence>
<dbReference type="GO" id="GO:0046872">
    <property type="term" value="F:metal ion binding"/>
    <property type="evidence" value="ECO:0007669"/>
    <property type="project" value="UniProtKB-KW"/>
</dbReference>
<dbReference type="InterPro" id="IPR003245">
    <property type="entry name" value="Phytocyanin_dom"/>
</dbReference>
<protein>
    <recommendedName>
        <fullName evidence="4">Phytocyanin domain-containing protein</fullName>
    </recommendedName>
</protein>
<evidence type="ECO:0000256" key="1">
    <source>
        <dbReference type="ARBA" id="ARBA00022723"/>
    </source>
</evidence>
<dbReference type="GO" id="GO:0009055">
    <property type="term" value="F:electron transfer activity"/>
    <property type="evidence" value="ECO:0007669"/>
    <property type="project" value="InterPro"/>
</dbReference>
<dbReference type="Proteomes" id="UP000636800">
    <property type="component" value="Chromosome 3"/>
</dbReference>
<comment type="caution">
    <text evidence="5">The sequence shown here is derived from an EMBL/GenBank/DDBJ whole genome shotgun (WGS) entry which is preliminary data.</text>
</comment>
<name>A0A835VAI1_VANPL</name>
<keyword evidence="1" id="KW-0479">Metal-binding</keyword>
<dbReference type="OrthoDB" id="1937968at2759"/>
<proteinExistence type="predicted"/>
<dbReference type="FunFam" id="2.60.40.420:FF:000003">
    <property type="entry name" value="Blue copper"/>
    <property type="match status" value="1"/>
</dbReference>
<accession>A0A835VAI1</accession>
<dbReference type="CDD" id="cd04216">
    <property type="entry name" value="Phytocyanin"/>
    <property type="match status" value="1"/>
</dbReference>
<dbReference type="InterPro" id="IPR039391">
    <property type="entry name" value="Phytocyanin-like"/>
</dbReference>
<dbReference type="PANTHER" id="PTHR33021:SF339">
    <property type="entry name" value="OS07G0570600 PROTEIN"/>
    <property type="match status" value="1"/>
</dbReference>
<dbReference type="SUPFAM" id="SSF49503">
    <property type="entry name" value="Cupredoxins"/>
    <property type="match status" value="1"/>
</dbReference>
<dbReference type="InterPro" id="IPR008972">
    <property type="entry name" value="Cupredoxin"/>
</dbReference>
<dbReference type="Gene3D" id="2.60.40.420">
    <property type="entry name" value="Cupredoxins - blue copper proteins"/>
    <property type="match status" value="1"/>
</dbReference>
<reference evidence="5 6" key="1">
    <citation type="journal article" date="2020" name="Nat. Food">
        <title>A phased Vanilla planifolia genome enables genetic improvement of flavour and production.</title>
        <authorList>
            <person name="Hasing T."/>
            <person name="Tang H."/>
            <person name="Brym M."/>
            <person name="Khazi F."/>
            <person name="Huang T."/>
            <person name="Chambers A.H."/>
        </authorList>
    </citation>
    <scope>NUCLEOTIDE SEQUENCE [LARGE SCALE GENOMIC DNA]</scope>
    <source>
        <tissue evidence="5">Leaf</tissue>
    </source>
</reference>
<feature type="domain" description="Phytocyanin" evidence="4">
    <location>
        <begin position="45"/>
        <end position="144"/>
    </location>
</feature>
<keyword evidence="3" id="KW-0472">Membrane</keyword>